<sequence>MSSNKRSLSHFDNVQRKRFSYNNEQREASSKPVDTIYRILCPIKKIGSVLGKGGSIINELREETHAKIRVADAIPGAEERVIIIYSYLSEESRSFESDQDPENDLAENDEQLKAHCPAQDALLKVHDRIAADELLHGSREYNDVELDETVTSRILVPNNQVGCLLGKGGNIIQKLRSETGANIRILPAEHLPPCAMANDELVQEFLQISGTPAVVRRALYDISTMLHKHPRKENPSLNDVILASTQGLYHPDASIPPVPPMPWHGGWYGDESSNYAPGGYGGDPIREEAEEFSMKIVCSAAKIGGVIGKGGANVKQLQQQTGANVQVENTSDPEERVVLVSSREVLWDSISPTVEAMLQLQGRTSEASDRGITTRLLVPSSKVGCLLGQGGYIITEMRRRTKADIRVYSKDDKPQYASANEELVQITGNPNVARDALLEVLARLRERTLQAGNPAENHAPRHSFHRYSSSEAFSGRGLPPAGMVGTVYSGGLEHLKVLASSVVSEAKSIAQGAGQQFEAMGFHLPQSSSTGHPIYRSSPEAKLPASRAASLAADGTLNQMTGAGMKLQQDPLFAYELGGDPSASQSFLSQAYAPPAWDNAPGEQSFQPSQGYYPY</sequence>
<keyword evidence="6" id="KW-1185">Reference proteome</keyword>
<evidence type="ECO:0000256" key="2">
    <source>
        <dbReference type="PROSITE-ProRule" id="PRU00117"/>
    </source>
</evidence>
<accession>A0A7I8KK69</accession>
<feature type="domain" description="K Homology" evidence="4">
    <location>
        <begin position="148"/>
        <end position="227"/>
    </location>
</feature>
<feature type="region of interest" description="Disordered" evidence="3">
    <location>
        <begin position="593"/>
        <end position="615"/>
    </location>
</feature>
<reference evidence="5" key="1">
    <citation type="submission" date="2020-02" db="EMBL/GenBank/DDBJ databases">
        <authorList>
            <person name="Scholz U."/>
            <person name="Mascher M."/>
            <person name="Fiebig A."/>
        </authorList>
    </citation>
    <scope>NUCLEOTIDE SEQUENCE</scope>
</reference>
<keyword evidence="2" id="KW-0694">RNA-binding</keyword>
<name>A0A7I8KK69_SPIIN</name>
<dbReference type="PROSITE" id="PS50084">
    <property type="entry name" value="KH_TYPE_1"/>
    <property type="match status" value="4"/>
</dbReference>
<protein>
    <recommendedName>
        <fullName evidence="4">K Homology domain-containing protein</fullName>
    </recommendedName>
</protein>
<dbReference type="SMART" id="SM00322">
    <property type="entry name" value="KH"/>
    <property type="match status" value="4"/>
</dbReference>
<evidence type="ECO:0000256" key="3">
    <source>
        <dbReference type="SAM" id="MobiDB-lite"/>
    </source>
</evidence>
<keyword evidence="1" id="KW-0677">Repeat</keyword>
<feature type="domain" description="K Homology" evidence="4">
    <location>
        <begin position="370"/>
        <end position="445"/>
    </location>
</feature>
<dbReference type="CDD" id="cd22459">
    <property type="entry name" value="KH-I_PEPPER_rpt1_like"/>
    <property type="match status" value="1"/>
</dbReference>
<proteinExistence type="predicted"/>
<dbReference type="InterPro" id="IPR036612">
    <property type="entry name" value="KH_dom_type_1_sf"/>
</dbReference>
<dbReference type="InterPro" id="IPR004087">
    <property type="entry name" value="KH_dom"/>
</dbReference>
<dbReference type="PANTHER" id="PTHR10288">
    <property type="entry name" value="KH DOMAIN CONTAINING RNA BINDING PROTEIN"/>
    <property type="match status" value="1"/>
</dbReference>
<dbReference type="Pfam" id="PF00013">
    <property type="entry name" value="KH_1"/>
    <property type="match status" value="4"/>
</dbReference>
<dbReference type="AlphaFoldDB" id="A0A7I8KK69"/>
<feature type="domain" description="K Homology" evidence="4">
    <location>
        <begin position="290"/>
        <end position="363"/>
    </location>
</feature>
<dbReference type="InterPro" id="IPR004088">
    <property type="entry name" value="KH_dom_type_1"/>
</dbReference>
<dbReference type="Gene3D" id="3.30.310.210">
    <property type="match status" value="1"/>
</dbReference>
<feature type="compositionally biased region" description="Polar residues" evidence="3">
    <location>
        <begin position="602"/>
        <end position="615"/>
    </location>
</feature>
<dbReference type="SUPFAM" id="SSF54791">
    <property type="entry name" value="Eukaryotic type KH-domain (KH-domain type I)"/>
    <property type="match status" value="4"/>
</dbReference>
<evidence type="ECO:0000313" key="6">
    <source>
        <dbReference type="Proteomes" id="UP000663760"/>
    </source>
</evidence>
<evidence type="ECO:0000256" key="1">
    <source>
        <dbReference type="ARBA" id="ARBA00022737"/>
    </source>
</evidence>
<gene>
    <name evidence="5" type="ORF">SI8410_06008321</name>
</gene>
<dbReference type="CDD" id="cd22460">
    <property type="entry name" value="KH-I_PEPPER_rpt2_like"/>
    <property type="match status" value="2"/>
</dbReference>
<dbReference type="Proteomes" id="UP000663760">
    <property type="component" value="Chromosome 6"/>
</dbReference>
<dbReference type="GO" id="GO:0003723">
    <property type="term" value="F:RNA binding"/>
    <property type="evidence" value="ECO:0007669"/>
    <property type="project" value="UniProtKB-UniRule"/>
</dbReference>
<organism evidence="5 6">
    <name type="scientific">Spirodela intermedia</name>
    <name type="common">Intermediate duckweed</name>
    <dbReference type="NCBI Taxonomy" id="51605"/>
    <lineage>
        <taxon>Eukaryota</taxon>
        <taxon>Viridiplantae</taxon>
        <taxon>Streptophyta</taxon>
        <taxon>Embryophyta</taxon>
        <taxon>Tracheophyta</taxon>
        <taxon>Spermatophyta</taxon>
        <taxon>Magnoliopsida</taxon>
        <taxon>Liliopsida</taxon>
        <taxon>Araceae</taxon>
        <taxon>Lemnoideae</taxon>
        <taxon>Spirodela</taxon>
    </lineage>
</organism>
<dbReference type="EMBL" id="LR746269">
    <property type="protein sequence ID" value="CAA7397656.1"/>
    <property type="molecule type" value="Genomic_DNA"/>
</dbReference>
<evidence type="ECO:0000313" key="5">
    <source>
        <dbReference type="EMBL" id="CAA7397656.1"/>
    </source>
</evidence>
<dbReference type="OrthoDB" id="442947at2759"/>
<evidence type="ECO:0000259" key="4">
    <source>
        <dbReference type="SMART" id="SM00322"/>
    </source>
</evidence>
<dbReference type="Gene3D" id="3.30.1370.10">
    <property type="entry name" value="K Homology domain, type 1"/>
    <property type="match status" value="2"/>
</dbReference>
<feature type="domain" description="K Homology" evidence="4">
    <location>
        <begin position="33"/>
        <end position="113"/>
    </location>
</feature>